<dbReference type="Proteomes" id="UP000075903">
    <property type="component" value="Unassembled WGS sequence"/>
</dbReference>
<accession>A0A182VAN4</accession>
<feature type="compositionally biased region" description="Low complexity" evidence="1">
    <location>
        <begin position="9"/>
        <end position="19"/>
    </location>
</feature>
<reference evidence="2" key="1">
    <citation type="submission" date="2020-05" db="UniProtKB">
        <authorList>
            <consortium name="EnsemblMetazoa"/>
        </authorList>
    </citation>
    <scope>IDENTIFICATION</scope>
    <source>
        <strain evidence="2">MAF</strain>
    </source>
</reference>
<evidence type="ECO:0000313" key="3">
    <source>
        <dbReference type="Proteomes" id="UP000075903"/>
    </source>
</evidence>
<proteinExistence type="predicted"/>
<dbReference type="EnsemblMetazoa" id="AMEM011728-RA">
    <property type="protein sequence ID" value="AMEM011728-PA"/>
    <property type="gene ID" value="AMEM011728"/>
</dbReference>
<evidence type="ECO:0000256" key="1">
    <source>
        <dbReference type="SAM" id="MobiDB-lite"/>
    </source>
</evidence>
<name>A0A182VAN4_ANOME</name>
<sequence>MDDLVDDGTTTTTTNNNNNRGTVSAVSANFLPANRTALHRWFGLVGTTAKQQLAKKLKDYSEPKQTHSKSDAPVSARVLSILKKTRQAMGKNVSQALDLKLNPSMRVASLQSYQSPV</sequence>
<dbReference type="AlphaFoldDB" id="A0A182VAN4"/>
<feature type="region of interest" description="Disordered" evidence="1">
    <location>
        <begin position="1"/>
        <end position="23"/>
    </location>
</feature>
<organism evidence="2 3">
    <name type="scientific">Anopheles merus</name>
    <name type="common">Mosquito</name>
    <dbReference type="NCBI Taxonomy" id="30066"/>
    <lineage>
        <taxon>Eukaryota</taxon>
        <taxon>Metazoa</taxon>
        <taxon>Ecdysozoa</taxon>
        <taxon>Arthropoda</taxon>
        <taxon>Hexapoda</taxon>
        <taxon>Insecta</taxon>
        <taxon>Pterygota</taxon>
        <taxon>Neoptera</taxon>
        <taxon>Endopterygota</taxon>
        <taxon>Diptera</taxon>
        <taxon>Nematocera</taxon>
        <taxon>Culicoidea</taxon>
        <taxon>Culicidae</taxon>
        <taxon>Anophelinae</taxon>
        <taxon>Anopheles</taxon>
    </lineage>
</organism>
<keyword evidence="3" id="KW-1185">Reference proteome</keyword>
<dbReference type="VEuPathDB" id="VectorBase:AMEM011728"/>
<evidence type="ECO:0000313" key="2">
    <source>
        <dbReference type="EnsemblMetazoa" id="AMEM011728-PA"/>
    </source>
</evidence>
<protein>
    <submittedName>
        <fullName evidence="2">Uncharacterized protein</fullName>
    </submittedName>
</protein>